<accession>A0AAV3NM28</accession>
<evidence type="ECO:0000256" key="1">
    <source>
        <dbReference type="SAM" id="MobiDB-lite"/>
    </source>
</evidence>
<dbReference type="AlphaFoldDB" id="A0AAV3NM28"/>
<dbReference type="PANTHER" id="PTHR35282">
    <property type="entry name" value="F5D14.24 PROTEIN"/>
    <property type="match status" value="1"/>
</dbReference>
<feature type="compositionally biased region" description="Basic and acidic residues" evidence="1">
    <location>
        <begin position="1"/>
        <end position="26"/>
    </location>
</feature>
<gene>
    <name evidence="2" type="ORF">LIER_01473</name>
</gene>
<protein>
    <submittedName>
        <fullName evidence="2">Uncharacterized protein</fullName>
    </submittedName>
</protein>
<dbReference type="EMBL" id="BAABME010000143">
    <property type="protein sequence ID" value="GAA0140048.1"/>
    <property type="molecule type" value="Genomic_DNA"/>
</dbReference>
<evidence type="ECO:0000313" key="3">
    <source>
        <dbReference type="Proteomes" id="UP001454036"/>
    </source>
</evidence>
<organism evidence="2 3">
    <name type="scientific">Lithospermum erythrorhizon</name>
    <name type="common">Purple gromwell</name>
    <name type="synonym">Lithospermum officinale var. erythrorhizon</name>
    <dbReference type="NCBI Taxonomy" id="34254"/>
    <lineage>
        <taxon>Eukaryota</taxon>
        <taxon>Viridiplantae</taxon>
        <taxon>Streptophyta</taxon>
        <taxon>Embryophyta</taxon>
        <taxon>Tracheophyta</taxon>
        <taxon>Spermatophyta</taxon>
        <taxon>Magnoliopsida</taxon>
        <taxon>eudicotyledons</taxon>
        <taxon>Gunneridae</taxon>
        <taxon>Pentapetalae</taxon>
        <taxon>asterids</taxon>
        <taxon>lamiids</taxon>
        <taxon>Boraginales</taxon>
        <taxon>Boraginaceae</taxon>
        <taxon>Boraginoideae</taxon>
        <taxon>Lithospermeae</taxon>
        <taxon>Lithospermum</taxon>
    </lineage>
</organism>
<dbReference type="PANTHER" id="PTHR35282:SF2">
    <property type="entry name" value="F5D14.24 PROTEIN"/>
    <property type="match status" value="1"/>
</dbReference>
<feature type="region of interest" description="Disordered" evidence="1">
    <location>
        <begin position="1"/>
        <end position="87"/>
    </location>
</feature>
<sequence>MAKDKNCNCRDQKDNGTKEVHEEQMARESLISLSYTEPPKDPATGGFPDNLRGQCSETPKLERAERNRSELISMSCSPSQEAPALKN</sequence>
<name>A0AAV3NM28_LITER</name>
<keyword evidence="3" id="KW-1185">Reference proteome</keyword>
<feature type="compositionally biased region" description="Basic and acidic residues" evidence="1">
    <location>
        <begin position="59"/>
        <end position="69"/>
    </location>
</feature>
<proteinExistence type="predicted"/>
<comment type="caution">
    <text evidence="2">The sequence shown here is derived from an EMBL/GenBank/DDBJ whole genome shotgun (WGS) entry which is preliminary data.</text>
</comment>
<feature type="compositionally biased region" description="Polar residues" evidence="1">
    <location>
        <begin position="70"/>
        <end position="80"/>
    </location>
</feature>
<dbReference type="Pfam" id="PF21737">
    <property type="entry name" value="DUF6865"/>
    <property type="match status" value="1"/>
</dbReference>
<reference evidence="2 3" key="1">
    <citation type="submission" date="2024-01" db="EMBL/GenBank/DDBJ databases">
        <title>The complete chloroplast genome sequence of Lithospermum erythrorhizon: insights into the phylogenetic relationship among Boraginaceae species and the maternal lineages of purple gromwells.</title>
        <authorList>
            <person name="Okada T."/>
            <person name="Watanabe K."/>
        </authorList>
    </citation>
    <scope>NUCLEOTIDE SEQUENCE [LARGE SCALE GENOMIC DNA]</scope>
</reference>
<dbReference type="InterPro" id="IPR049198">
    <property type="entry name" value="DUF6865"/>
</dbReference>
<dbReference type="Proteomes" id="UP001454036">
    <property type="component" value="Unassembled WGS sequence"/>
</dbReference>
<evidence type="ECO:0000313" key="2">
    <source>
        <dbReference type="EMBL" id="GAA0140048.1"/>
    </source>
</evidence>